<accession>A0ABW0L7X3</accession>
<dbReference type="RefSeq" id="WP_379785411.1">
    <property type="nucleotide sequence ID" value="NZ_JBHSMU010000015.1"/>
</dbReference>
<dbReference type="EMBL" id="JBHSMU010000015">
    <property type="protein sequence ID" value="MFC5461960.1"/>
    <property type="molecule type" value="Genomic_DNA"/>
</dbReference>
<proteinExistence type="predicted"/>
<evidence type="ECO:0000313" key="2">
    <source>
        <dbReference type="Proteomes" id="UP001596050"/>
    </source>
</evidence>
<evidence type="ECO:0000313" key="1">
    <source>
        <dbReference type="EMBL" id="MFC5461960.1"/>
    </source>
</evidence>
<protein>
    <submittedName>
        <fullName evidence="1">Uncharacterized protein</fullName>
    </submittedName>
</protein>
<sequence length="124" mass="13266">MLCLTLAARADPAPAVPALAPPGPQAAPAGETLPLRVRLDRDAIRAAIAGLPEEKDPDSRRHQTDLLNDTLSATPLKGFSHDFAKARLPVCLHSEGLRNQPTFFLSGWIALPFVAVAKLRGVCR</sequence>
<keyword evidence="2" id="KW-1185">Reference proteome</keyword>
<gene>
    <name evidence="1" type="ORF">ACFPN5_19275</name>
</gene>
<organism evidence="1 2">
    <name type="scientific">Massilia niabensis</name>
    <dbReference type="NCBI Taxonomy" id="544910"/>
    <lineage>
        <taxon>Bacteria</taxon>
        <taxon>Pseudomonadati</taxon>
        <taxon>Pseudomonadota</taxon>
        <taxon>Betaproteobacteria</taxon>
        <taxon>Burkholderiales</taxon>
        <taxon>Oxalobacteraceae</taxon>
        <taxon>Telluria group</taxon>
        <taxon>Massilia</taxon>
    </lineage>
</organism>
<dbReference type="Proteomes" id="UP001596050">
    <property type="component" value="Unassembled WGS sequence"/>
</dbReference>
<reference evidence="2" key="1">
    <citation type="journal article" date="2019" name="Int. J. Syst. Evol. Microbiol.">
        <title>The Global Catalogue of Microorganisms (GCM) 10K type strain sequencing project: providing services to taxonomists for standard genome sequencing and annotation.</title>
        <authorList>
            <consortium name="The Broad Institute Genomics Platform"/>
            <consortium name="The Broad Institute Genome Sequencing Center for Infectious Disease"/>
            <person name="Wu L."/>
            <person name="Ma J."/>
        </authorList>
    </citation>
    <scope>NUCLEOTIDE SEQUENCE [LARGE SCALE GENOMIC DNA]</scope>
    <source>
        <strain evidence="2">KACC 12649</strain>
    </source>
</reference>
<name>A0ABW0L7X3_9BURK</name>
<comment type="caution">
    <text evidence="1">The sequence shown here is derived from an EMBL/GenBank/DDBJ whole genome shotgun (WGS) entry which is preliminary data.</text>
</comment>